<dbReference type="Gene3D" id="3.30.310.210">
    <property type="match status" value="1"/>
</dbReference>
<dbReference type="PROSITE" id="PS50084">
    <property type="entry name" value="KH_TYPE_1"/>
    <property type="match status" value="3"/>
</dbReference>
<evidence type="ECO:0000256" key="1">
    <source>
        <dbReference type="ARBA" id="ARBA00022737"/>
    </source>
</evidence>
<evidence type="ECO:0000256" key="3">
    <source>
        <dbReference type="SAM" id="MobiDB-lite"/>
    </source>
</evidence>
<dbReference type="SMART" id="SM00322">
    <property type="entry name" value="KH"/>
    <property type="match status" value="3"/>
</dbReference>
<evidence type="ECO:0000256" key="2">
    <source>
        <dbReference type="PROSITE-ProRule" id="PRU00117"/>
    </source>
</evidence>
<dbReference type="InterPro" id="IPR004088">
    <property type="entry name" value="KH_dom_type_1"/>
</dbReference>
<dbReference type="InterPro" id="IPR004087">
    <property type="entry name" value="KH_dom"/>
</dbReference>
<feature type="domain" description="K Homology" evidence="4">
    <location>
        <begin position="146"/>
        <end position="219"/>
    </location>
</feature>
<proteinExistence type="predicted"/>
<feature type="domain" description="K Homology" evidence="4">
    <location>
        <begin position="55"/>
        <end position="128"/>
    </location>
</feature>
<dbReference type="EMBL" id="JAGYWB010000009">
    <property type="protein sequence ID" value="KAI0511296.1"/>
    <property type="molecule type" value="Genomic_DNA"/>
</dbReference>
<reference evidence="5" key="1">
    <citation type="journal article" date="2022" name="Front. Genet.">
        <title>Chromosome-Scale Assembly of the Dendrobium nobile Genome Provides Insights Into the Molecular Mechanism of the Biosynthesis of the Medicinal Active Ingredient of Dendrobium.</title>
        <authorList>
            <person name="Xu Q."/>
            <person name="Niu S.-C."/>
            <person name="Li K.-L."/>
            <person name="Zheng P.-J."/>
            <person name="Zhang X.-J."/>
            <person name="Jia Y."/>
            <person name="Liu Y."/>
            <person name="Niu Y.-X."/>
            <person name="Yu L.-H."/>
            <person name="Chen D.-F."/>
            <person name="Zhang G.-Q."/>
        </authorList>
    </citation>
    <scope>NUCLEOTIDE SEQUENCE</scope>
    <source>
        <tissue evidence="5">Leaf</tissue>
    </source>
</reference>
<dbReference type="SMR" id="A0A8T3BE71"/>
<keyword evidence="6" id="KW-1185">Reference proteome</keyword>
<keyword evidence="1" id="KW-0677">Repeat</keyword>
<dbReference type="CDD" id="cd22461">
    <property type="entry name" value="KH-I_PEPPER_like_rpt3"/>
    <property type="match status" value="1"/>
</dbReference>
<dbReference type="Proteomes" id="UP000829196">
    <property type="component" value="Unassembled WGS sequence"/>
</dbReference>
<name>A0A8T3BE71_DENNO</name>
<comment type="caution">
    <text evidence="5">The sequence shown here is derived from an EMBL/GenBank/DDBJ whole genome shotgun (WGS) entry which is preliminary data.</text>
</comment>
<protein>
    <recommendedName>
        <fullName evidence="4">K Homology domain-containing protein</fullName>
    </recommendedName>
</protein>
<evidence type="ECO:0000313" key="5">
    <source>
        <dbReference type="EMBL" id="KAI0511296.1"/>
    </source>
</evidence>
<dbReference type="OrthoDB" id="442947at2759"/>
<organism evidence="5 6">
    <name type="scientific">Dendrobium nobile</name>
    <name type="common">Orchid</name>
    <dbReference type="NCBI Taxonomy" id="94219"/>
    <lineage>
        <taxon>Eukaryota</taxon>
        <taxon>Viridiplantae</taxon>
        <taxon>Streptophyta</taxon>
        <taxon>Embryophyta</taxon>
        <taxon>Tracheophyta</taxon>
        <taxon>Spermatophyta</taxon>
        <taxon>Magnoliopsida</taxon>
        <taxon>Liliopsida</taxon>
        <taxon>Asparagales</taxon>
        <taxon>Orchidaceae</taxon>
        <taxon>Epidendroideae</taxon>
        <taxon>Malaxideae</taxon>
        <taxon>Dendrobiinae</taxon>
        <taxon>Dendrobium</taxon>
    </lineage>
</organism>
<dbReference type="SUPFAM" id="SSF54791">
    <property type="entry name" value="Eukaryotic type KH-domain (KH-domain type I)"/>
    <property type="match status" value="3"/>
</dbReference>
<evidence type="ECO:0000259" key="4">
    <source>
        <dbReference type="SMART" id="SM00322"/>
    </source>
</evidence>
<dbReference type="GO" id="GO:0003723">
    <property type="term" value="F:RNA binding"/>
    <property type="evidence" value="ECO:0007669"/>
    <property type="project" value="UniProtKB-UniRule"/>
</dbReference>
<dbReference type="Pfam" id="PF00013">
    <property type="entry name" value="KH_1"/>
    <property type="match status" value="3"/>
</dbReference>
<accession>A0A8T3BE71</accession>
<gene>
    <name evidence="5" type="ORF">KFK09_011921</name>
</gene>
<keyword evidence="2" id="KW-0694">RNA-binding</keyword>
<dbReference type="InterPro" id="IPR036612">
    <property type="entry name" value="KH_dom_type_1_sf"/>
</dbReference>
<sequence length="447" mass="47308">MPYSVLYSMDAHTPEDKFSENNVAESMGNSGNLKEGSVDNVVAGAGEKRWPGWPGENVFRILIPAHKVGSIIGRKGETIKKMCEESKARIKIIDGPPGVLERTVIISAKEEPDLTISPAMNALLKVHKRMIDGLDGDSHGPPNPGNAVLTRLLLGATQAGSLIGKQGSTIKSIQEASGSVVRIVEDLPPVALPDDRVVEIQGEPAGVHKALELISNHLRKFVVDRGVLPLFENLQLDHKMQPSQPWGHPQGLPPNAGGPGYGANPQYIPRPHDNYFHPPDLPTLEKQPHHGISAYGRDATSMGSYPAATLQPATPLVAQVTQHMQIPLSYADAVIGAAGANISYIRRASGAAVTIQETRGVPGEMTVEIIGSATQVQTAQQLTQNFMAEAAATASASAPAQNAIGSADQGYSSYQPHGMYSTTPANGGAPPYAGGGYGPPYDSYYGY</sequence>
<feature type="domain" description="K Homology" evidence="4">
    <location>
        <begin position="318"/>
        <end position="388"/>
    </location>
</feature>
<feature type="region of interest" description="Disordered" evidence="3">
    <location>
        <begin position="241"/>
        <end position="263"/>
    </location>
</feature>
<dbReference type="AlphaFoldDB" id="A0A8T3BE71"/>
<dbReference type="CDD" id="cd22459">
    <property type="entry name" value="KH-I_PEPPER_rpt1_like"/>
    <property type="match status" value="1"/>
</dbReference>
<dbReference type="Gene3D" id="3.30.1370.10">
    <property type="entry name" value="K Homology domain, type 1"/>
    <property type="match status" value="1"/>
</dbReference>
<dbReference type="CDD" id="cd22460">
    <property type="entry name" value="KH-I_PEPPER_rpt2_like"/>
    <property type="match status" value="1"/>
</dbReference>
<dbReference type="PANTHER" id="PTHR10288">
    <property type="entry name" value="KH DOMAIN CONTAINING RNA BINDING PROTEIN"/>
    <property type="match status" value="1"/>
</dbReference>
<evidence type="ECO:0000313" key="6">
    <source>
        <dbReference type="Proteomes" id="UP000829196"/>
    </source>
</evidence>